<feature type="domain" description="Yip1" evidence="6">
    <location>
        <begin position="19"/>
        <end position="187"/>
    </location>
</feature>
<accession>A0A916VEN7</accession>
<dbReference type="Proteomes" id="UP000654993">
    <property type="component" value="Unassembled WGS sequence"/>
</dbReference>
<comment type="caution">
    <text evidence="7">The sequence shown here is derived from an EMBL/GenBank/DDBJ whole genome shotgun (WGS) entry which is preliminary data.</text>
</comment>
<sequence length="213" mass="24859">MFRLKWSKEWLRFPFYLTVRPYKAYWELKYERDLKTSLWTAVIILAALSFTMILQSQYSGFLVNYNDPRELNSLLEIVYVVVPVLFFCIANWSLTTLMDGEGKFVEIFISTCYALTPLIIINLPWIFLSNFISLEETTFYYVSSSIAALWFLYLLFIGNMTVQQFTAGKTVLTLLLTVVAMGFMAFLCLLFFSLIQQITGFVVTIYQEIVLRT</sequence>
<keyword evidence="3 5" id="KW-1133">Transmembrane helix</keyword>
<evidence type="ECO:0000256" key="4">
    <source>
        <dbReference type="ARBA" id="ARBA00023136"/>
    </source>
</evidence>
<evidence type="ECO:0000256" key="3">
    <source>
        <dbReference type="ARBA" id="ARBA00022989"/>
    </source>
</evidence>
<dbReference type="GO" id="GO:0016020">
    <property type="term" value="C:membrane"/>
    <property type="evidence" value="ECO:0007669"/>
    <property type="project" value="UniProtKB-SubCell"/>
</dbReference>
<evidence type="ECO:0000256" key="5">
    <source>
        <dbReference type="SAM" id="Phobius"/>
    </source>
</evidence>
<evidence type="ECO:0000256" key="2">
    <source>
        <dbReference type="ARBA" id="ARBA00022692"/>
    </source>
</evidence>
<keyword evidence="4 5" id="KW-0472">Membrane</keyword>
<feature type="transmembrane region" description="Helical" evidence="5">
    <location>
        <begin position="107"/>
        <end position="127"/>
    </location>
</feature>
<keyword evidence="8" id="KW-1185">Reference proteome</keyword>
<evidence type="ECO:0000256" key="1">
    <source>
        <dbReference type="ARBA" id="ARBA00004141"/>
    </source>
</evidence>
<name>A0A916VEN7_9BACL</name>
<evidence type="ECO:0000313" key="8">
    <source>
        <dbReference type="Proteomes" id="UP000654993"/>
    </source>
</evidence>
<feature type="transmembrane region" description="Helical" evidence="5">
    <location>
        <begin position="170"/>
        <end position="195"/>
    </location>
</feature>
<gene>
    <name evidence="7" type="ORF">PRECH8_02640</name>
</gene>
<dbReference type="Pfam" id="PF04893">
    <property type="entry name" value="Yip1"/>
    <property type="match status" value="1"/>
</dbReference>
<evidence type="ECO:0000313" key="7">
    <source>
        <dbReference type="EMBL" id="GFR36968.1"/>
    </source>
</evidence>
<reference evidence="7" key="1">
    <citation type="submission" date="2020-08" db="EMBL/GenBank/DDBJ databases">
        <authorList>
            <person name="Uke A."/>
            <person name="Chhe C."/>
            <person name="Baramee S."/>
            <person name="Kosugi A."/>
        </authorList>
    </citation>
    <scope>NUCLEOTIDE SEQUENCE</scope>
    <source>
        <strain evidence="7">DA-C8</strain>
    </source>
</reference>
<feature type="transmembrane region" description="Helical" evidence="5">
    <location>
        <begin position="38"/>
        <end position="57"/>
    </location>
</feature>
<organism evidence="7 8">
    <name type="scientific">Insulibacter thermoxylanivorax</name>
    <dbReference type="NCBI Taxonomy" id="2749268"/>
    <lineage>
        <taxon>Bacteria</taxon>
        <taxon>Bacillati</taxon>
        <taxon>Bacillota</taxon>
        <taxon>Bacilli</taxon>
        <taxon>Bacillales</taxon>
        <taxon>Paenibacillaceae</taxon>
        <taxon>Insulibacter</taxon>
    </lineage>
</organism>
<comment type="subcellular location">
    <subcellularLocation>
        <location evidence="1">Membrane</location>
        <topology evidence="1">Multi-pass membrane protein</topology>
    </subcellularLocation>
</comment>
<feature type="transmembrane region" description="Helical" evidence="5">
    <location>
        <begin position="77"/>
        <end position="95"/>
    </location>
</feature>
<protein>
    <recommendedName>
        <fullName evidence="6">Yip1 domain-containing protein</fullName>
    </recommendedName>
</protein>
<keyword evidence="2 5" id="KW-0812">Transmembrane</keyword>
<dbReference type="AlphaFoldDB" id="A0A916VEN7"/>
<reference evidence="7" key="2">
    <citation type="journal article" date="2021" name="Data Brief">
        <title>Draft genome sequence data of the facultative, thermophilic, xylanolytic bacterium Paenibacillus sp. strain DA-C8.</title>
        <authorList>
            <person name="Chhe C."/>
            <person name="Uke A."/>
            <person name="Baramee S."/>
            <person name="Ungkulpasvich U."/>
            <person name="Tachaapaikoon C."/>
            <person name="Pason P."/>
            <person name="Waeonukul R."/>
            <person name="Ratanakhanokchai K."/>
            <person name="Kosugi A."/>
        </authorList>
    </citation>
    <scope>NUCLEOTIDE SEQUENCE</scope>
    <source>
        <strain evidence="7">DA-C8</strain>
    </source>
</reference>
<evidence type="ECO:0000259" key="6">
    <source>
        <dbReference type="Pfam" id="PF04893"/>
    </source>
</evidence>
<proteinExistence type="predicted"/>
<feature type="transmembrane region" description="Helical" evidence="5">
    <location>
        <begin position="139"/>
        <end position="158"/>
    </location>
</feature>
<dbReference type="InterPro" id="IPR006977">
    <property type="entry name" value="Yip1_dom"/>
</dbReference>
<dbReference type="EMBL" id="BMAQ01000002">
    <property type="protein sequence ID" value="GFR36968.1"/>
    <property type="molecule type" value="Genomic_DNA"/>
</dbReference>